<dbReference type="PANTHER" id="PTHR12651">
    <property type="entry name" value="26S PROTEASOME NON-ATPASE REGULATORY SUBUNIT 9"/>
    <property type="match status" value="1"/>
</dbReference>
<organism evidence="4 5">
    <name type="scientific">Rozella allomycis (strain CSF55)</name>
    <dbReference type="NCBI Taxonomy" id="988480"/>
    <lineage>
        <taxon>Eukaryota</taxon>
        <taxon>Fungi</taxon>
        <taxon>Fungi incertae sedis</taxon>
        <taxon>Cryptomycota</taxon>
        <taxon>Cryptomycota incertae sedis</taxon>
        <taxon>Rozella</taxon>
    </lineage>
</organism>
<dbReference type="AlphaFoldDB" id="A0A4P9YE51"/>
<dbReference type="EMBL" id="ML005722">
    <property type="protein sequence ID" value="RKP17677.1"/>
    <property type="molecule type" value="Genomic_DNA"/>
</dbReference>
<dbReference type="Pfam" id="PF18265">
    <property type="entry name" value="Nas2_N"/>
    <property type="match status" value="1"/>
</dbReference>
<dbReference type="GO" id="GO:0005634">
    <property type="term" value="C:nucleus"/>
    <property type="evidence" value="ECO:0007669"/>
    <property type="project" value="TreeGrafter"/>
</dbReference>
<dbReference type="GO" id="GO:0005737">
    <property type="term" value="C:cytoplasm"/>
    <property type="evidence" value="ECO:0007669"/>
    <property type="project" value="TreeGrafter"/>
</dbReference>
<sequence length="182" mass="20588">MIAQELFDRKKNLENMLQQQERILKENHVGLKGSLVDDQGFPLEGIDIPAVTSARRKINEINTDYNLLMKEIEKYLEQHFQKEEGEGNHAIHSPFAKVKSVVPDSPAFKCGICVHDQIIQLGSITHDGETNSWMKTLSSYILSMKDQTVDVKLIRQGIVHTLQLIPCEWSGKGLLGLELIPL</sequence>
<evidence type="ECO:0000313" key="4">
    <source>
        <dbReference type="EMBL" id="RKP17677.1"/>
    </source>
</evidence>
<dbReference type="PANTHER" id="PTHR12651:SF1">
    <property type="entry name" value="26S PROTEASOME NON-ATPASE REGULATORY SUBUNIT 9"/>
    <property type="match status" value="1"/>
</dbReference>
<protein>
    <recommendedName>
        <fullName evidence="2">Probable 26S proteasome regulatory subunit p27</fullName>
    </recommendedName>
</protein>
<dbReference type="FunFam" id="2.30.42.10:FF:000107">
    <property type="entry name" value="26S proteasome non-ATPase regulatory subunit 9"/>
    <property type="match status" value="1"/>
</dbReference>
<gene>
    <name evidence="4" type="ORF">ROZALSC1DRAFT_16082</name>
</gene>
<dbReference type="InterPro" id="IPR036034">
    <property type="entry name" value="PDZ_sf"/>
</dbReference>
<proteinExistence type="predicted"/>
<dbReference type="InterPro" id="IPR035269">
    <property type="entry name" value="PSMD9"/>
</dbReference>
<dbReference type="Gene3D" id="2.30.42.10">
    <property type="match status" value="1"/>
</dbReference>
<reference evidence="5" key="1">
    <citation type="journal article" date="2018" name="Nat. Microbiol.">
        <title>Leveraging single-cell genomics to expand the fungal tree of life.</title>
        <authorList>
            <person name="Ahrendt S.R."/>
            <person name="Quandt C.A."/>
            <person name="Ciobanu D."/>
            <person name="Clum A."/>
            <person name="Salamov A."/>
            <person name="Andreopoulos B."/>
            <person name="Cheng J.F."/>
            <person name="Woyke T."/>
            <person name="Pelin A."/>
            <person name="Henrissat B."/>
            <person name="Reynolds N.K."/>
            <person name="Benny G.L."/>
            <person name="Smith M.E."/>
            <person name="James T.Y."/>
            <person name="Grigoriev I.V."/>
        </authorList>
    </citation>
    <scope>NUCLEOTIDE SEQUENCE [LARGE SCALE GENOMIC DNA]</scope>
    <source>
        <strain evidence="5">CSF55</strain>
    </source>
</reference>
<dbReference type="Gene3D" id="6.10.140.1710">
    <property type="match status" value="1"/>
</dbReference>
<evidence type="ECO:0000256" key="1">
    <source>
        <dbReference type="ARBA" id="ARBA00023186"/>
    </source>
</evidence>
<dbReference type="InterPro" id="IPR040815">
    <property type="entry name" value="Nas2_N"/>
</dbReference>
<feature type="domain" description="Nas2 N-terminal" evidence="3">
    <location>
        <begin position="4"/>
        <end position="81"/>
    </location>
</feature>
<accession>A0A4P9YE51</accession>
<dbReference type="Proteomes" id="UP000281549">
    <property type="component" value="Unassembled WGS sequence"/>
</dbReference>
<dbReference type="SUPFAM" id="SSF50156">
    <property type="entry name" value="PDZ domain-like"/>
    <property type="match status" value="1"/>
</dbReference>
<keyword evidence="1" id="KW-0143">Chaperone</keyword>
<dbReference type="GO" id="GO:0070682">
    <property type="term" value="P:proteasome regulatory particle assembly"/>
    <property type="evidence" value="ECO:0007669"/>
    <property type="project" value="InterPro"/>
</dbReference>
<name>A0A4P9YE51_ROZAC</name>
<evidence type="ECO:0000259" key="3">
    <source>
        <dbReference type="Pfam" id="PF18265"/>
    </source>
</evidence>
<evidence type="ECO:0000256" key="2">
    <source>
        <dbReference type="ARBA" id="ARBA00068021"/>
    </source>
</evidence>
<evidence type="ECO:0000313" key="5">
    <source>
        <dbReference type="Proteomes" id="UP000281549"/>
    </source>
</evidence>